<name>A0A510JSR2_9FUSO</name>
<accession>A0A510JSR2</accession>
<proteinExistence type="predicted"/>
<protein>
    <submittedName>
        <fullName evidence="1">Uncharacterized protein</fullName>
    </submittedName>
</protein>
<reference evidence="1 2" key="1">
    <citation type="submission" date="2019-07" db="EMBL/GenBank/DDBJ databases">
        <title>Complete Genome Sequence of Leptotrichia shahii Strain JCM 16776.</title>
        <authorList>
            <person name="Watanabe S."/>
            <person name="Cui L."/>
        </authorList>
    </citation>
    <scope>NUCLEOTIDE SEQUENCE [LARGE SCALE GENOMIC DNA]</scope>
    <source>
        <strain evidence="1 2">JCM16776</strain>
    </source>
</reference>
<dbReference type="AlphaFoldDB" id="A0A510JSR2"/>
<evidence type="ECO:0000313" key="2">
    <source>
        <dbReference type="Proteomes" id="UP000322617"/>
    </source>
</evidence>
<sequence length="33" mass="4004">MAEISLLGEKIKSWRRKTLEELVEIKMIKVKRF</sequence>
<gene>
    <name evidence="1" type="ORF">JCM16776_1697</name>
</gene>
<keyword evidence="2" id="KW-1185">Reference proteome</keyword>
<dbReference type="KEGG" id="lsz:JCM16776_1697"/>
<evidence type="ECO:0000313" key="1">
    <source>
        <dbReference type="EMBL" id="BBM41465.1"/>
    </source>
</evidence>
<organism evidence="1 2">
    <name type="scientific">Leptotrichia shahii</name>
    <dbReference type="NCBI Taxonomy" id="157691"/>
    <lineage>
        <taxon>Bacteria</taxon>
        <taxon>Fusobacteriati</taxon>
        <taxon>Fusobacteriota</taxon>
        <taxon>Fusobacteriia</taxon>
        <taxon>Fusobacteriales</taxon>
        <taxon>Leptotrichiaceae</taxon>
        <taxon>Leptotrichia</taxon>
    </lineage>
</organism>
<dbReference type="EMBL" id="AP019827">
    <property type="protein sequence ID" value="BBM41465.1"/>
    <property type="molecule type" value="Genomic_DNA"/>
</dbReference>
<dbReference type="Proteomes" id="UP000322617">
    <property type="component" value="Chromosome"/>
</dbReference>